<protein>
    <recommendedName>
        <fullName evidence="1">SnoaL-like domain-containing protein</fullName>
    </recommendedName>
</protein>
<dbReference type="InterPro" id="IPR037401">
    <property type="entry name" value="SnoaL-like"/>
</dbReference>
<sequence length="144" mass="15833">MTKTLLDIAHGFLAAYADHDVDRMTAMCAGDAVVDYLPLGEAGRGSVQATAVPLWRGFIATFADFRPDVQSSWEDADRRTAFIATVNRGTHRKDFQGIKAAGTEIALPHLFVIAIGDDDLIVKITAYWDNDTFYRQIGRPPASM</sequence>
<organism evidence="2">
    <name type="scientific">uncultured Sphingomonadaceae bacterium</name>
    <dbReference type="NCBI Taxonomy" id="169976"/>
    <lineage>
        <taxon>Bacteria</taxon>
        <taxon>Pseudomonadati</taxon>
        <taxon>Pseudomonadota</taxon>
        <taxon>Alphaproteobacteria</taxon>
        <taxon>Sphingomonadales</taxon>
        <taxon>Sphingomonadaceae</taxon>
        <taxon>environmental samples</taxon>
    </lineage>
</organism>
<dbReference type="InterPro" id="IPR032710">
    <property type="entry name" value="NTF2-like_dom_sf"/>
</dbReference>
<dbReference type="Pfam" id="PF12680">
    <property type="entry name" value="SnoaL_2"/>
    <property type="match status" value="1"/>
</dbReference>
<evidence type="ECO:0000313" key="2">
    <source>
        <dbReference type="EMBL" id="CAA9528334.1"/>
    </source>
</evidence>
<feature type="domain" description="SnoaL-like" evidence="1">
    <location>
        <begin position="11"/>
        <end position="123"/>
    </location>
</feature>
<evidence type="ECO:0000259" key="1">
    <source>
        <dbReference type="Pfam" id="PF12680"/>
    </source>
</evidence>
<dbReference type="EMBL" id="CADCVX010000486">
    <property type="protein sequence ID" value="CAA9528334.1"/>
    <property type="molecule type" value="Genomic_DNA"/>
</dbReference>
<dbReference type="AlphaFoldDB" id="A0A6J4TNQ7"/>
<reference evidence="2" key="1">
    <citation type="submission" date="2020-02" db="EMBL/GenBank/DDBJ databases">
        <authorList>
            <person name="Meier V. D."/>
        </authorList>
    </citation>
    <scope>NUCLEOTIDE SEQUENCE</scope>
    <source>
        <strain evidence="2">AVDCRST_MAG91</strain>
    </source>
</reference>
<proteinExistence type="predicted"/>
<gene>
    <name evidence="2" type="ORF">AVDCRST_MAG91-2737</name>
</gene>
<dbReference type="Gene3D" id="3.10.450.50">
    <property type="match status" value="1"/>
</dbReference>
<name>A0A6J4TNQ7_9SPHN</name>
<dbReference type="SUPFAM" id="SSF54427">
    <property type="entry name" value="NTF2-like"/>
    <property type="match status" value="1"/>
</dbReference>
<accession>A0A6J4TNQ7</accession>